<dbReference type="SMART" id="SM00195">
    <property type="entry name" value="DSPc"/>
    <property type="match status" value="1"/>
</dbReference>
<keyword evidence="9" id="KW-1185">Reference proteome</keyword>
<name>A0ABQ9YHY2_9EUKA</name>
<dbReference type="Gene3D" id="3.40.250.10">
    <property type="entry name" value="Rhodanese-like domain"/>
    <property type="match status" value="1"/>
</dbReference>
<dbReference type="Proteomes" id="UP001281761">
    <property type="component" value="Unassembled WGS sequence"/>
</dbReference>
<evidence type="ECO:0000256" key="1">
    <source>
        <dbReference type="ARBA" id="ARBA00008601"/>
    </source>
</evidence>
<dbReference type="PANTHER" id="PTHR10159">
    <property type="entry name" value="DUAL SPECIFICITY PROTEIN PHOSPHATASE"/>
    <property type="match status" value="1"/>
</dbReference>
<dbReference type="SUPFAM" id="SSF52799">
    <property type="entry name" value="(Phosphotyrosine protein) phosphatases II"/>
    <property type="match status" value="1"/>
</dbReference>
<dbReference type="EC" id="3.1.3.48" evidence="2"/>
<dbReference type="SUPFAM" id="SSF52821">
    <property type="entry name" value="Rhodanese/Cell cycle control phosphatase"/>
    <property type="match status" value="1"/>
</dbReference>
<feature type="domain" description="Rhodanese" evidence="7">
    <location>
        <begin position="20"/>
        <end position="89"/>
    </location>
</feature>
<evidence type="ECO:0000259" key="5">
    <source>
        <dbReference type="PROSITE" id="PS50054"/>
    </source>
</evidence>
<reference evidence="8 9" key="1">
    <citation type="journal article" date="2022" name="bioRxiv">
        <title>Genomics of Preaxostyla Flagellates Illuminates Evolutionary Transitions and the Path Towards Mitochondrial Loss.</title>
        <authorList>
            <person name="Novak L.V.F."/>
            <person name="Treitli S.C."/>
            <person name="Pyrih J."/>
            <person name="Halakuc P."/>
            <person name="Pipaliya S.V."/>
            <person name="Vacek V."/>
            <person name="Brzon O."/>
            <person name="Soukal P."/>
            <person name="Eme L."/>
            <person name="Dacks J.B."/>
            <person name="Karnkowska A."/>
            <person name="Elias M."/>
            <person name="Hampl V."/>
        </authorList>
    </citation>
    <scope>NUCLEOTIDE SEQUENCE [LARGE SCALE GENOMIC DNA]</scope>
    <source>
        <strain evidence="8">NAU3</strain>
        <tissue evidence="8">Gut</tissue>
    </source>
</reference>
<evidence type="ECO:0000256" key="4">
    <source>
        <dbReference type="ARBA" id="ARBA00022912"/>
    </source>
</evidence>
<evidence type="ECO:0000313" key="9">
    <source>
        <dbReference type="Proteomes" id="UP001281761"/>
    </source>
</evidence>
<sequence>MLSPSAVYNLMLNSPTRSFLFDLRPQEAFDAGHILGVTHIPFPLLPPSSSPSMALKLFEDEIRKQQRLQTVIGQWGTVLTLILPENTDVDWDPVQTLLKTVFKPRKLFVLEPPFSAFHSHYGFVCTPKPMMDNHDLLIESLPNEIVPGLFLGGSPLSDSVKFFESMHITHIINCMERDDYPIPPGVQRLELDLDDVPSQQIQFEPALDLLEKVFNMTETEVRDHLKTIPHLSPIVETLLNDSTSVQTPFPYFPNGIRVFVHCYVGMSRSASVVIAFLIRKYRLSPINALRMCKIQRNIVRPNDGFVRQLCQFWINEGEPDEPPPTFNSLEAPTTINLVENIFTRALAYTREKNAS</sequence>
<dbReference type="PROSITE" id="PS50206">
    <property type="entry name" value="RHODANESE_3"/>
    <property type="match status" value="1"/>
</dbReference>
<evidence type="ECO:0000256" key="2">
    <source>
        <dbReference type="ARBA" id="ARBA00013064"/>
    </source>
</evidence>
<evidence type="ECO:0000259" key="7">
    <source>
        <dbReference type="PROSITE" id="PS50206"/>
    </source>
</evidence>
<organism evidence="8 9">
    <name type="scientific">Blattamonas nauphoetae</name>
    <dbReference type="NCBI Taxonomy" id="2049346"/>
    <lineage>
        <taxon>Eukaryota</taxon>
        <taxon>Metamonada</taxon>
        <taxon>Preaxostyla</taxon>
        <taxon>Oxymonadida</taxon>
        <taxon>Blattamonas</taxon>
    </lineage>
</organism>
<dbReference type="InterPro" id="IPR036873">
    <property type="entry name" value="Rhodanese-like_dom_sf"/>
</dbReference>
<dbReference type="CDD" id="cd14498">
    <property type="entry name" value="DSP"/>
    <property type="match status" value="1"/>
</dbReference>
<evidence type="ECO:0000259" key="6">
    <source>
        <dbReference type="PROSITE" id="PS50056"/>
    </source>
</evidence>
<keyword evidence="4" id="KW-0904">Protein phosphatase</keyword>
<comment type="caution">
    <text evidence="8">The sequence shown here is derived from an EMBL/GenBank/DDBJ whole genome shotgun (WGS) entry which is preliminary data.</text>
</comment>
<dbReference type="PANTHER" id="PTHR10159:SF519">
    <property type="entry name" value="DUAL SPECIFICITY PROTEIN PHOSPHATASE MPK3"/>
    <property type="match status" value="1"/>
</dbReference>
<dbReference type="PROSITE" id="PS00383">
    <property type="entry name" value="TYR_PHOSPHATASE_1"/>
    <property type="match status" value="1"/>
</dbReference>
<dbReference type="InterPro" id="IPR029021">
    <property type="entry name" value="Prot-tyrosine_phosphatase-like"/>
</dbReference>
<protein>
    <recommendedName>
        <fullName evidence="2">protein-tyrosine-phosphatase</fullName>
        <ecNumber evidence="2">3.1.3.48</ecNumber>
    </recommendedName>
</protein>
<dbReference type="InterPro" id="IPR000387">
    <property type="entry name" value="Tyr_Pase_dom"/>
</dbReference>
<dbReference type="InterPro" id="IPR001763">
    <property type="entry name" value="Rhodanese-like_dom"/>
</dbReference>
<dbReference type="PROSITE" id="PS50054">
    <property type="entry name" value="TYR_PHOSPHATASE_DUAL"/>
    <property type="match status" value="1"/>
</dbReference>
<proteinExistence type="inferred from homology"/>
<dbReference type="InterPro" id="IPR016130">
    <property type="entry name" value="Tyr_Pase_AS"/>
</dbReference>
<keyword evidence="3" id="KW-0378">Hydrolase</keyword>
<gene>
    <name evidence="8" type="ORF">BLNAU_1904</name>
</gene>
<dbReference type="Gene3D" id="3.90.190.10">
    <property type="entry name" value="Protein tyrosine phosphatase superfamily"/>
    <property type="match status" value="1"/>
</dbReference>
<dbReference type="PROSITE" id="PS50056">
    <property type="entry name" value="TYR_PHOSPHATASE_2"/>
    <property type="match status" value="1"/>
</dbReference>
<dbReference type="InterPro" id="IPR020422">
    <property type="entry name" value="TYR_PHOSPHATASE_DUAL_dom"/>
</dbReference>
<accession>A0ABQ9YHY2</accession>
<dbReference type="EMBL" id="JARBJD010000007">
    <property type="protein sequence ID" value="KAK2963370.1"/>
    <property type="molecule type" value="Genomic_DNA"/>
</dbReference>
<dbReference type="InterPro" id="IPR000340">
    <property type="entry name" value="Dual-sp_phosphatase_cat-dom"/>
</dbReference>
<feature type="domain" description="Tyrosine specific protein phosphatases" evidence="6">
    <location>
        <begin position="236"/>
        <end position="296"/>
    </location>
</feature>
<comment type="similarity">
    <text evidence="1">Belongs to the protein-tyrosine phosphatase family. Non-receptor class dual specificity subfamily.</text>
</comment>
<feature type="domain" description="Tyrosine-protein phosphatase" evidence="5">
    <location>
        <begin position="141"/>
        <end position="318"/>
    </location>
</feature>
<dbReference type="Pfam" id="PF00782">
    <property type="entry name" value="DSPc"/>
    <property type="match status" value="1"/>
</dbReference>
<evidence type="ECO:0000313" key="8">
    <source>
        <dbReference type="EMBL" id="KAK2963370.1"/>
    </source>
</evidence>
<evidence type="ECO:0000256" key="3">
    <source>
        <dbReference type="ARBA" id="ARBA00022801"/>
    </source>
</evidence>